<dbReference type="GO" id="GO:0047444">
    <property type="term" value="F:N-acylneuraminate-9-phosphate synthase activity"/>
    <property type="evidence" value="ECO:0007669"/>
    <property type="project" value="TreeGrafter"/>
</dbReference>
<dbReference type="Gene3D" id="3.20.20.70">
    <property type="entry name" value="Aldolase class I"/>
    <property type="match status" value="1"/>
</dbReference>
<dbReference type="SMART" id="SM00858">
    <property type="entry name" value="SAF"/>
    <property type="match status" value="1"/>
</dbReference>
<dbReference type="InterPro" id="IPR013132">
    <property type="entry name" value="PseI/NeuA/B-like_N"/>
</dbReference>
<accession>A0A512M6X0</accession>
<proteinExistence type="predicted"/>
<dbReference type="EMBL" id="BKAG01000010">
    <property type="protein sequence ID" value="GEP42477.1"/>
    <property type="molecule type" value="Genomic_DNA"/>
</dbReference>
<dbReference type="SUPFAM" id="SSF51569">
    <property type="entry name" value="Aldolase"/>
    <property type="match status" value="1"/>
</dbReference>
<dbReference type="Proteomes" id="UP000321577">
    <property type="component" value="Unassembled WGS sequence"/>
</dbReference>
<dbReference type="PANTHER" id="PTHR42966:SF2">
    <property type="entry name" value="PSEUDAMINIC ACID SYNTHASE"/>
    <property type="match status" value="1"/>
</dbReference>
<dbReference type="Gene3D" id="3.90.1210.10">
    <property type="entry name" value="Antifreeze-like/N-acetylneuraminic acid synthase C-terminal domain"/>
    <property type="match status" value="1"/>
</dbReference>
<comment type="caution">
    <text evidence="2">The sequence shown here is derived from an EMBL/GenBank/DDBJ whole genome shotgun (WGS) entry which is preliminary data.</text>
</comment>
<feature type="domain" description="AFP-like" evidence="1">
    <location>
        <begin position="293"/>
        <end position="351"/>
    </location>
</feature>
<dbReference type="InterPro" id="IPR006190">
    <property type="entry name" value="SAF_AFP_Neu5Ac"/>
</dbReference>
<dbReference type="InterPro" id="IPR051690">
    <property type="entry name" value="PseI-like"/>
</dbReference>
<dbReference type="PANTHER" id="PTHR42966">
    <property type="entry name" value="N-ACETYLNEURAMINATE SYNTHASE"/>
    <property type="match status" value="1"/>
</dbReference>
<dbReference type="Pfam" id="PF03102">
    <property type="entry name" value="NeuB"/>
    <property type="match status" value="1"/>
</dbReference>
<gene>
    <name evidence="2" type="primary">spsE</name>
    <name evidence="2" type="ORF">BGE01nite_17680</name>
</gene>
<evidence type="ECO:0000313" key="2">
    <source>
        <dbReference type="EMBL" id="GEP42477.1"/>
    </source>
</evidence>
<organism evidence="2 3">
    <name type="scientific">Brevifollis gellanilyticus</name>
    <dbReference type="NCBI Taxonomy" id="748831"/>
    <lineage>
        <taxon>Bacteria</taxon>
        <taxon>Pseudomonadati</taxon>
        <taxon>Verrucomicrobiota</taxon>
        <taxon>Verrucomicrobiia</taxon>
        <taxon>Verrucomicrobiales</taxon>
        <taxon>Verrucomicrobiaceae</taxon>
    </lineage>
</organism>
<dbReference type="OrthoDB" id="9814210at2"/>
<evidence type="ECO:0000259" key="1">
    <source>
        <dbReference type="PROSITE" id="PS50844"/>
    </source>
</evidence>
<dbReference type="AlphaFoldDB" id="A0A512M6X0"/>
<dbReference type="PROSITE" id="PS50844">
    <property type="entry name" value="AFP_LIKE"/>
    <property type="match status" value="1"/>
</dbReference>
<dbReference type="InterPro" id="IPR020030">
    <property type="entry name" value="Pseudaminic_synth_PseI"/>
</dbReference>
<keyword evidence="3" id="KW-1185">Reference proteome</keyword>
<evidence type="ECO:0000313" key="3">
    <source>
        <dbReference type="Proteomes" id="UP000321577"/>
    </source>
</evidence>
<dbReference type="InterPro" id="IPR036732">
    <property type="entry name" value="AFP_Neu5c_C_sf"/>
</dbReference>
<name>A0A512M6X0_9BACT</name>
<dbReference type="GO" id="GO:0016051">
    <property type="term" value="P:carbohydrate biosynthetic process"/>
    <property type="evidence" value="ECO:0007669"/>
    <property type="project" value="InterPro"/>
</dbReference>
<sequence>MMDFKIGNRPLGPGHPTYIIAELSANHGQDFDLTVRIIEAMKEAGADAVKVQTYTADTMTIASDKPPFLIGGGTLWDGRTLHDLYQEAYMPWEWQPKLKKIANDLGMDFFSTPFDASAVDFLEAMDVEVHKIASFELVDLPLLRKIAATKKPIIMSTGMSTLEEISEAIETLRSAGSGPIVLLKCTSAYPASPDEMDLRTIQDMSDRFQTFVGLSDHTLGSTVAVAAVALGACVVEKHFTLSRATPGPDSSFSMEPQEFREMVDAIRITEQALGRVNYEVSPKEMKSRVFRRSLFAVADIAVGEAFTAENVRVIRPAHGLHPRHLEQVLGTKAKVAIEHGTPLSWDLVEGAPSN</sequence>
<reference evidence="2 3" key="1">
    <citation type="submission" date="2019-07" db="EMBL/GenBank/DDBJ databases">
        <title>Whole genome shotgun sequence of Brevifollis gellanilyticus NBRC 108608.</title>
        <authorList>
            <person name="Hosoyama A."/>
            <person name="Uohara A."/>
            <person name="Ohji S."/>
            <person name="Ichikawa N."/>
        </authorList>
    </citation>
    <scope>NUCLEOTIDE SEQUENCE [LARGE SCALE GENOMIC DNA]</scope>
    <source>
        <strain evidence="2 3">NBRC 108608</strain>
    </source>
</reference>
<dbReference type="Pfam" id="PF08666">
    <property type="entry name" value="SAF"/>
    <property type="match status" value="1"/>
</dbReference>
<protein>
    <submittedName>
        <fullName evidence="2">Sialic acid synthase</fullName>
    </submittedName>
</protein>
<dbReference type="NCBIfam" id="TIGR03586">
    <property type="entry name" value="PseI"/>
    <property type="match status" value="1"/>
</dbReference>
<dbReference type="RefSeq" id="WP_146850075.1">
    <property type="nucleotide sequence ID" value="NZ_BKAG01000010.1"/>
</dbReference>
<dbReference type="CDD" id="cd11615">
    <property type="entry name" value="SAF_NeuB_like"/>
    <property type="match status" value="1"/>
</dbReference>
<dbReference type="InterPro" id="IPR057736">
    <property type="entry name" value="SAF_PseI/NeuA/NeuB"/>
</dbReference>
<dbReference type="SUPFAM" id="SSF51269">
    <property type="entry name" value="AFP III-like domain"/>
    <property type="match status" value="1"/>
</dbReference>
<dbReference type="InterPro" id="IPR013785">
    <property type="entry name" value="Aldolase_TIM"/>
</dbReference>
<dbReference type="InterPro" id="IPR013974">
    <property type="entry name" value="SAF"/>
</dbReference>